<feature type="domain" description="HTH myb-type" evidence="9">
    <location>
        <begin position="9"/>
        <end position="65"/>
    </location>
</feature>
<dbReference type="FunFam" id="1.10.10.60:FF:000001">
    <property type="entry name" value="MYB-related transcription factor"/>
    <property type="match status" value="1"/>
</dbReference>
<protein>
    <submittedName>
        <fullName evidence="10">Uncharacterized protein</fullName>
    </submittedName>
</protein>
<dbReference type="SUPFAM" id="SSF46689">
    <property type="entry name" value="Homeodomain-like"/>
    <property type="match status" value="1"/>
</dbReference>
<proteinExistence type="predicted"/>
<keyword evidence="6" id="KW-0539">Nucleus</keyword>
<evidence type="ECO:0000256" key="5">
    <source>
        <dbReference type="ARBA" id="ARBA00023163"/>
    </source>
</evidence>
<evidence type="ECO:0000259" key="9">
    <source>
        <dbReference type="PROSITE" id="PS51294"/>
    </source>
</evidence>
<feature type="region of interest" description="Disordered" evidence="7">
    <location>
        <begin position="214"/>
        <end position="288"/>
    </location>
</feature>
<evidence type="ECO:0000256" key="7">
    <source>
        <dbReference type="SAM" id="MobiDB-lite"/>
    </source>
</evidence>
<evidence type="ECO:0000256" key="6">
    <source>
        <dbReference type="ARBA" id="ARBA00023242"/>
    </source>
</evidence>
<keyword evidence="3" id="KW-0805">Transcription regulation</keyword>
<dbReference type="PANTHER" id="PTHR10641">
    <property type="entry name" value="MYB FAMILY TRANSCRIPTION FACTOR"/>
    <property type="match status" value="1"/>
</dbReference>
<feature type="compositionally biased region" description="Low complexity" evidence="7">
    <location>
        <begin position="227"/>
        <end position="241"/>
    </location>
</feature>
<evidence type="ECO:0000259" key="8">
    <source>
        <dbReference type="PROSITE" id="PS50090"/>
    </source>
</evidence>
<dbReference type="AlphaFoldDB" id="A0A5J9TPA1"/>
<evidence type="ECO:0000256" key="4">
    <source>
        <dbReference type="ARBA" id="ARBA00023125"/>
    </source>
</evidence>
<feature type="domain" description="Myb-like" evidence="8">
    <location>
        <begin position="9"/>
        <end position="61"/>
    </location>
</feature>
<dbReference type="InterPro" id="IPR017930">
    <property type="entry name" value="Myb_dom"/>
</dbReference>
<reference evidence="10 11" key="1">
    <citation type="journal article" date="2019" name="Sci. Rep.">
        <title>A high-quality genome of Eragrostis curvula grass provides insights into Poaceae evolution and supports new strategies to enhance forage quality.</title>
        <authorList>
            <person name="Carballo J."/>
            <person name="Santos B.A.C.M."/>
            <person name="Zappacosta D."/>
            <person name="Garbus I."/>
            <person name="Selva J.P."/>
            <person name="Gallo C.A."/>
            <person name="Diaz A."/>
            <person name="Albertini E."/>
            <person name="Caccamo M."/>
            <person name="Echenique V."/>
        </authorList>
    </citation>
    <scope>NUCLEOTIDE SEQUENCE [LARGE SCALE GENOMIC DNA]</scope>
    <source>
        <strain evidence="11">cv. Victoria</strain>
        <tissue evidence="10">Leaf</tissue>
    </source>
</reference>
<dbReference type="GO" id="GO:0003700">
    <property type="term" value="F:DNA-binding transcription factor activity"/>
    <property type="evidence" value="ECO:0007669"/>
    <property type="project" value="UniProtKB-ARBA"/>
</dbReference>
<evidence type="ECO:0000313" key="10">
    <source>
        <dbReference type="EMBL" id="TVU13115.1"/>
    </source>
</evidence>
<keyword evidence="2" id="KW-0677">Repeat</keyword>
<evidence type="ECO:0000256" key="1">
    <source>
        <dbReference type="ARBA" id="ARBA00004123"/>
    </source>
</evidence>
<feature type="region of interest" description="Disordered" evidence="7">
    <location>
        <begin position="119"/>
        <end position="158"/>
    </location>
</feature>
<keyword evidence="11" id="KW-1185">Reference proteome</keyword>
<dbReference type="InterPro" id="IPR009057">
    <property type="entry name" value="Homeodomain-like_sf"/>
</dbReference>
<dbReference type="InterPro" id="IPR015495">
    <property type="entry name" value="Myb_TF_plants"/>
</dbReference>
<keyword evidence="5" id="KW-0804">Transcription</keyword>
<dbReference type="Gramene" id="TVU13115">
    <property type="protein sequence ID" value="TVU13115"/>
    <property type="gene ID" value="EJB05_40847"/>
</dbReference>
<comment type="caution">
    <text evidence="10">The sequence shown here is derived from an EMBL/GenBank/DDBJ whole genome shotgun (WGS) entry which is preliminary data.</text>
</comment>
<feature type="domain" description="Myb-like" evidence="8">
    <location>
        <begin position="62"/>
        <end position="112"/>
    </location>
</feature>
<dbReference type="GO" id="GO:1901141">
    <property type="term" value="P:regulation of lignin biosynthetic process"/>
    <property type="evidence" value="ECO:0007669"/>
    <property type="project" value="UniProtKB-ARBA"/>
</dbReference>
<dbReference type="GO" id="GO:0000976">
    <property type="term" value="F:transcription cis-regulatory region binding"/>
    <property type="evidence" value="ECO:0007669"/>
    <property type="project" value="UniProtKB-ARBA"/>
</dbReference>
<organism evidence="10 11">
    <name type="scientific">Eragrostis curvula</name>
    <name type="common">weeping love grass</name>
    <dbReference type="NCBI Taxonomy" id="38414"/>
    <lineage>
        <taxon>Eukaryota</taxon>
        <taxon>Viridiplantae</taxon>
        <taxon>Streptophyta</taxon>
        <taxon>Embryophyta</taxon>
        <taxon>Tracheophyta</taxon>
        <taxon>Spermatophyta</taxon>
        <taxon>Magnoliopsida</taxon>
        <taxon>Liliopsida</taxon>
        <taxon>Poales</taxon>
        <taxon>Poaceae</taxon>
        <taxon>PACMAD clade</taxon>
        <taxon>Chloridoideae</taxon>
        <taxon>Eragrostideae</taxon>
        <taxon>Eragrostidinae</taxon>
        <taxon>Eragrostis</taxon>
    </lineage>
</organism>
<dbReference type="GO" id="GO:0005634">
    <property type="term" value="C:nucleus"/>
    <property type="evidence" value="ECO:0007669"/>
    <property type="project" value="UniProtKB-SubCell"/>
</dbReference>
<dbReference type="Pfam" id="PF00249">
    <property type="entry name" value="Myb_DNA-binding"/>
    <property type="match status" value="2"/>
</dbReference>
<evidence type="ECO:0000256" key="2">
    <source>
        <dbReference type="ARBA" id="ARBA00022737"/>
    </source>
</evidence>
<name>A0A5J9TPA1_9POAL</name>
<dbReference type="GO" id="GO:0009733">
    <property type="term" value="P:response to auxin"/>
    <property type="evidence" value="ECO:0007669"/>
    <property type="project" value="TreeGrafter"/>
</dbReference>
<feature type="compositionally biased region" description="Basic and acidic residues" evidence="7">
    <location>
        <begin position="147"/>
        <end position="158"/>
    </location>
</feature>
<dbReference type="CDD" id="cd00167">
    <property type="entry name" value="SANT"/>
    <property type="match status" value="2"/>
</dbReference>
<feature type="domain" description="HTH myb-type" evidence="9">
    <location>
        <begin position="66"/>
        <end position="116"/>
    </location>
</feature>
<dbReference type="PROSITE" id="PS51294">
    <property type="entry name" value="HTH_MYB"/>
    <property type="match status" value="2"/>
</dbReference>
<feature type="region of interest" description="Disordered" evidence="7">
    <location>
        <begin position="180"/>
        <end position="200"/>
    </location>
</feature>
<dbReference type="InterPro" id="IPR001005">
    <property type="entry name" value="SANT/Myb"/>
</dbReference>
<gene>
    <name evidence="10" type="ORF">EJB05_40847</name>
</gene>
<dbReference type="Proteomes" id="UP000324897">
    <property type="component" value="Unassembled WGS sequence"/>
</dbReference>
<evidence type="ECO:0000313" key="11">
    <source>
        <dbReference type="Proteomes" id="UP000324897"/>
    </source>
</evidence>
<accession>A0A5J9TPA1</accession>
<evidence type="ECO:0000256" key="3">
    <source>
        <dbReference type="ARBA" id="ARBA00023015"/>
    </source>
</evidence>
<dbReference type="EMBL" id="RWGY01000037">
    <property type="protein sequence ID" value="TVU13115.1"/>
    <property type="molecule type" value="Genomic_DNA"/>
</dbReference>
<keyword evidence="4" id="KW-0238">DNA-binding</keyword>
<dbReference type="FunFam" id="1.10.10.60:FF:000339">
    <property type="entry name" value="Transcription factor MYB30"/>
    <property type="match status" value="1"/>
</dbReference>
<dbReference type="Gene3D" id="1.10.10.60">
    <property type="entry name" value="Homeodomain-like"/>
    <property type="match status" value="2"/>
</dbReference>
<dbReference type="OrthoDB" id="2143914at2759"/>
<feature type="compositionally biased region" description="Low complexity" evidence="7">
    <location>
        <begin position="251"/>
        <end position="269"/>
    </location>
</feature>
<comment type="subcellular location">
    <subcellularLocation>
        <location evidence="1">Nucleus</location>
    </subcellularLocation>
</comment>
<dbReference type="SMART" id="SM00717">
    <property type="entry name" value="SANT"/>
    <property type="match status" value="2"/>
</dbReference>
<dbReference type="PROSITE" id="PS50090">
    <property type="entry name" value="MYB_LIKE"/>
    <property type="match status" value="2"/>
</dbReference>
<dbReference type="PANTHER" id="PTHR10641:SF1407">
    <property type="entry name" value="R2R3MYB-DOMAIN PROTEIN"/>
    <property type="match status" value="1"/>
</dbReference>
<sequence>MGRPPCCDKVGVKKGPWTPEEDLMLVSYVQEHGPGNWRAVPTNTGLMRCSKSCRLRWTNYLRPGIKRGNFTDQEEKLIVHLQALLGNRWAAIASYLPERTDNDIKNYWNTHLKKKLKKMQAGEGGGADEDGVGTPSEGAGAGAGVGGEKRPAAPKGQWERRLQTDIHTARQALRDALSLEPSTPAKEAPPLPTTPAGSATYASSAENIARLLEGWMRPGGGKGPEASGSTSTTGTTTQQQQRPQCSGEGGAASASASQASGGGAAAAAAQTPECSTETSKMAGAGAGAPPAFSMLESWLLDDGMGHGEVGLIDVVPLGDPSEFF</sequence>